<accession>A0ABT8CKK6</accession>
<evidence type="ECO:0000313" key="6">
    <source>
        <dbReference type="EMBL" id="MDN3701880.1"/>
    </source>
</evidence>
<dbReference type="RefSeq" id="WP_261840253.1">
    <property type="nucleotide sequence ID" value="NZ_AP025459.1"/>
</dbReference>
<evidence type="ECO:0000256" key="3">
    <source>
        <dbReference type="ARBA" id="ARBA00023163"/>
    </source>
</evidence>
<feature type="domain" description="HTH lacI-type" evidence="4">
    <location>
        <begin position="6"/>
        <end position="60"/>
    </location>
</feature>
<gene>
    <name evidence="6" type="ORF">QWY96_15100</name>
</gene>
<sequence length="331" mass="36637">MKRKRATLQDIAEKVGVTKMTISRFLRNPNAVSVTTQQKIKRVIAETGYIPNKAPSLLSNSKSYAIGVLVPSLTNQVFAEVINGIEAITEPTGYQIMMAHYGYSAEVEEKHIKSLLSYQIDGLLLSDFEHTEHTLNMIEQAGIPVVEMMDTTQQGIHDAVGIDTIDAAKMATNTLIRKGYRHPIYFGARLDTRTRLKLDGFTQACQEANLQALSLMTEQSSSFTLGAELFCQALKKYPNIDAIFCTNDDLAVGVIFECQRQGIKIPEQMAIMGFHGHDVGRSIVPKLASVRTPREEIGRRSADILLKRIIDDTIGHSIVQLDVSIDVGESI</sequence>
<feature type="domain" description="HTH cro/C1-type" evidence="5">
    <location>
        <begin position="7"/>
        <end position="50"/>
    </location>
</feature>
<keyword evidence="7" id="KW-1185">Reference proteome</keyword>
<keyword evidence="1" id="KW-0805">Transcription regulation</keyword>
<dbReference type="InterPro" id="IPR000843">
    <property type="entry name" value="HTH_LacI"/>
</dbReference>
<dbReference type="InterPro" id="IPR001761">
    <property type="entry name" value="Peripla_BP/Lac1_sug-bd_dom"/>
</dbReference>
<keyword evidence="3" id="KW-0804">Transcription</keyword>
<dbReference type="Gene3D" id="3.40.50.2300">
    <property type="match status" value="2"/>
</dbReference>
<dbReference type="InterPro" id="IPR028082">
    <property type="entry name" value="Peripla_BP_I"/>
</dbReference>
<keyword evidence="2" id="KW-0238">DNA-binding</keyword>
<name>A0ABT8CKK6_9VIBR</name>
<dbReference type="Proteomes" id="UP001223712">
    <property type="component" value="Unassembled WGS sequence"/>
</dbReference>
<dbReference type="Pfam" id="PF00532">
    <property type="entry name" value="Peripla_BP_1"/>
    <property type="match status" value="1"/>
</dbReference>
<dbReference type="PANTHER" id="PTHR30146:SF2">
    <property type="entry name" value="HTH-TYPE TRANSCRIPTIONAL REGULATOR GNTR"/>
    <property type="match status" value="1"/>
</dbReference>
<dbReference type="SUPFAM" id="SSF53822">
    <property type="entry name" value="Periplasmic binding protein-like I"/>
    <property type="match status" value="1"/>
</dbReference>
<dbReference type="PROSITE" id="PS50943">
    <property type="entry name" value="HTH_CROC1"/>
    <property type="match status" value="1"/>
</dbReference>
<dbReference type="EMBL" id="JAUFQY010000002">
    <property type="protein sequence ID" value="MDN3701880.1"/>
    <property type="molecule type" value="Genomic_DNA"/>
</dbReference>
<dbReference type="Pfam" id="PF00356">
    <property type="entry name" value="LacI"/>
    <property type="match status" value="1"/>
</dbReference>
<evidence type="ECO:0000313" key="7">
    <source>
        <dbReference type="Proteomes" id="UP001223712"/>
    </source>
</evidence>
<dbReference type="SUPFAM" id="SSF47413">
    <property type="entry name" value="lambda repressor-like DNA-binding domains"/>
    <property type="match status" value="1"/>
</dbReference>
<dbReference type="PANTHER" id="PTHR30146">
    <property type="entry name" value="LACI-RELATED TRANSCRIPTIONAL REPRESSOR"/>
    <property type="match status" value="1"/>
</dbReference>
<dbReference type="SMART" id="SM00354">
    <property type="entry name" value="HTH_LACI"/>
    <property type="match status" value="1"/>
</dbReference>
<dbReference type="PROSITE" id="PS50932">
    <property type="entry name" value="HTH_LACI_2"/>
    <property type="match status" value="1"/>
</dbReference>
<evidence type="ECO:0000256" key="1">
    <source>
        <dbReference type="ARBA" id="ARBA00023015"/>
    </source>
</evidence>
<dbReference type="PROSITE" id="PS00356">
    <property type="entry name" value="HTH_LACI_1"/>
    <property type="match status" value="1"/>
</dbReference>
<dbReference type="InterPro" id="IPR001387">
    <property type="entry name" value="Cro/C1-type_HTH"/>
</dbReference>
<reference evidence="7" key="1">
    <citation type="journal article" date="2019" name="Int. J. Syst. Evol. Microbiol.">
        <title>The Global Catalogue of Microorganisms (GCM) 10K type strain sequencing project: providing services to taxonomists for standard genome sequencing and annotation.</title>
        <authorList>
            <consortium name="The Broad Institute Genomics Platform"/>
            <consortium name="The Broad Institute Genome Sequencing Center for Infectious Disease"/>
            <person name="Wu L."/>
            <person name="Ma J."/>
        </authorList>
    </citation>
    <scope>NUCLEOTIDE SEQUENCE [LARGE SCALE GENOMIC DNA]</scope>
    <source>
        <strain evidence="7">CECT 7226</strain>
    </source>
</reference>
<evidence type="ECO:0000259" key="4">
    <source>
        <dbReference type="PROSITE" id="PS50932"/>
    </source>
</evidence>
<evidence type="ECO:0000259" key="5">
    <source>
        <dbReference type="PROSITE" id="PS50943"/>
    </source>
</evidence>
<comment type="caution">
    <text evidence="6">The sequence shown here is derived from an EMBL/GenBank/DDBJ whole genome shotgun (WGS) entry which is preliminary data.</text>
</comment>
<evidence type="ECO:0000256" key="2">
    <source>
        <dbReference type="ARBA" id="ARBA00023125"/>
    </source>
</evidence>
<organism evidence="6 7">
    <name type="scientific">Vibrio artabrorum</name>
    <dbReference type="NCBI Taxonomy" id="446374"/>
    <lineage>
        <taxon>Bacteria</taxon>
        <taxon>Pseudomonadati</taxon>
        <taxon>Pseudomonadota</taxon>
        <taxon>Gammaproteobacteria</taxon>
        <taxon>Vibrionales</taxon>
        <taxon>Vibrionaceae</taxon>
        <taxon>Vibrio</taxon>
    </lineage>
</organism>
<dbReference type="InterPro" id="IPR010982">
    <property type="entry name" value="Lambda_DNA-bd_dom_sf"/>
</dbReference>
<protein>
    <submittedName>
        <fullName evidence="6">Substrate-binding domain-containing protein</fullName>
    </submittedName>
</protein>
<dbReference type="Gene3D" id="1.10.260.40">
    <property type="entry name" value="lambda repressor-like DNA-binding domains"/>
    <property type="match status" value="1"/>
</dbReference>
<dbReference type="CDD" id="cd01392">
    <property type="entry name" value="HTH_LacI"/>
    <property type="match status" value="1"/>
</dbReference>
<proteinExistence type="predicted"/>
<dbReference type="CDD" id="cd01575">
    <property type="entry name" value="PBP1_GntR"/>
    <property type="match status" value="1"/>
</dbReference>